<reference evidence="5 6" key="1">
    <citation type="submission" date="2017-05" db="EMBL/GenBank/DDBJ databases">
        <authorList>
            <person name="Varghese N."/>
            <person name="Submissions S."/>
        </authorList>
    </citation>
    <scope>NUCLEOTIDE SEQUENCE [LARGE SCALE GENOMIC DNA]</scope>
    <source>
        <strain evidence="5 6">DSM 19504</strain>
    </source>
</reference>
<dbReference type="InterPro" id="IPR041181">
    <property type="entry name" value="DR2241_middle"/>
</dbReference>
<sequence length="409" mass="45756">MSDPESVSDPETVAAAESDDEPAVPEIDLPSDAFDAVLDALAGLAPDERIRFEGFSVGVAGDDRAADADAHYVLEPAGDDPRTGLSERDLHAALADRAAAVTDWYVFERVVGEFGPRRAFLRWIEDADGATVAERYAALTAGIERAWGQLRITATVTDRGERRYEVRHEADAGAPRGELTARDDPLDAREIVKLDGKGRYRPLKTAPTLRRGWVFPDLGPREVYELVETIYPATVANWHREREGELDVSHWRETMERQSGIYGVIKTWDRGEGHEHVNWVAEACCDDSQCLKRREWEYDDETDLDVDGGDGVFPCREPCSVVVSAARKWTRLESEQPRTYEFDLTPSEKEQLEEMIDAVADGRIDEIREADTKEGANRYRARFLRAKLFDDEGNLGGVPTDTDDPDNGE</sequence>
<accession>A0A521AEH7</accession>
<dbReference type="InterPro" id="IPR041346">
    <property type="entry name" value="DR2241_Fer4"/>
</dbReference>
<dbReference type="Gene3D" id="3.30.70.2320">
    <property type="match status" value="1"/>
</dbReference>
<feature type="domain" description="DR2241 stabilising" evidence="3">
    <location>
        <begin position="132"/>
        <end position="242"/>
    </location>
</feature>
<dbReference type="InterPro" id="IPR055772">
    <property type="entry name" value="DUF7348"/>
</dbReference>
<organism evidence="5 6">
    <name type="scientific">Halorubrum cibi</name>
    <dbReference type="NCBI Taxonomy" id="413815"/>
    <lineage>
        <taxon>Archaea</taxon>
        <taxon>Methanobacteriati</taxon>
        <taxon>Methanobacteriota</taxon>
        <taxon>Stenosarchaea group</taxon>
        <taxon>Halobacteria</taxon>
        <taxon>Halobacteriales</taxon>
        <taxon>Haloferacaceae</taxon>
        <taxon>Halorubrum</taxon>
    </lineage>
</organism>
<proteinExistence type="predicted"/>
<keyword evidence="6" id="KW-1185">Reference proteome</keyword>
<name>A0A521AEH7_9EURY</name>
<dbReference type="EMBL" id="FXTD01000001">
    <property type="protein sequence ID" value="SMO33213.1"/>
    <property type="molecule type" value="Genomic_DNA"/>
</dbReference>
<dbReference type="Proteomes" id="UP000319712">
    <property type="component" value="Unassembled WGS sequence"/>
</dbReference>
<feature type="region of interest" description="Disordered" evidence="1">
    <location>
        <begin position="1"/>
        <end position="28"/>
    </location>
</feature>
<feature type="domain" description="DR2241 4Fe-4S iron-sulfur cluster binding" evidence="2">
    <location>
        <begin position="243"/>
        <end position="328"/>
    </location>
</feature>
<dbReference type="Pfam" id="PF18009">
    <property type="entry name" value="Fer4_23"/>
    <property type="match status" value="1"/>
</dbReference>
<evidence type="ECO:0000256" key="1">
    <source>
        <dbReference type="SAM" id="MobiDB-lite"/>
    </source>
</evidence>
<dbReference type="Pfam" id="PF18069">
    <property type="entry name" value="DR2241"/>
    <property type="match status" value="1"/>
</dbReference>
<gene>
    <name evidence="5" type="ORF">SAMN06264867_10196</name>
</gene>
<evidence type="ECO:0000259" key="4">
    <source>
        <dbReference type="Pfam" id="PF24039"/>
    </source>
</evidence>
<dbReference type="AlphaFoldDB" id="A0A521AEH7"/>
<dbReference type="Pfam" id="PF24039">
    <property type="entry name" value="DUF7348"/>
    <property type="match status" value="1"/>
</dbReference>
<evidence type="ECO:0000259" key="3">
    <source>
        <dbReference type="Pfam" id="PF18069"/>
    </source>
</evidence>
<evidence type="ECO:0000259" key="2">
    <source>
        <dbReference type="Pfam" id="PF18009"/>
    </source>
</evidence>
<evidence type="ECO:0000313" key="6">
    <source>
        <dbReference type="Proteomes" id="UP000319712"/>
    </source>
</evidence>
<evidence type="ECO:0000313" key="5">
    <source>
        <dbReference type="EMBL" id="SMO33213.1"/>
    </source>
</evidence>
<protein>
    <submittedName>
        <fullName evidence="5">Uncharacterized protein</fullName>
    </submittedName>
</protein>
<dbReference type="Gene3D" id="3.30.1360.190">
    <property type="match status" value="1"/>
</dbReference>
<dbReference type="RefSeq" id="WP_246066415.1">
    <property type="nucleotide sequence ID" value="NZ_FXTD01000001.1"/>
</dbReference>
<feature type="domain" description="DUF7348" evidence="4">
    <location>
        <begin position="31"/>
        <end position="112"/>
    </location>
</feature>